<organism evidence="11 12">
    <name type="scientific">Halopseudomonas sabulinigri</name>
    <dbReference type="NCBI Taxonomy" id="472181"/>
    <lineage>
        <taxon>Bacteria</taxon>
        <taxon>Pseudomonadati</taxon>
        <taxon>Pseudomonadota</taxon>
        <taxon>Gammaproteobacteria</taxon>
        <taxon>Pseudomonadales</taxon>
        <taxon>Pseudomonadaceae</taxon>
        <taxon>Halopseudomonas</taxon>
    </lineage>
</organism>
<dbReference type="AlphaFoldDB" id="A0A1H1SP98"/>
<dbReference type="PANTHER" id="PTHR38042">
    <property type="entry name" value="UROPORPHYRINOGEN-III SYNTHASE, CHLOROPLASTIC"/>
    <property type="match status" value="1"/>
</dbReference>
<gene>
    <name evidence="11" type="ORF">SAMN05216271_2052</name>
</gene>
<evidence type="ECO:0000256" key="8">
    <source>
        <dbReference type="ARBA" id="ARBA00048617"/>
    </source>
</evidence>
<comment type="function">
    <text evidence="6 9">Catalyzes cyclization of the linear tetrapyrrole, hydroxymethylbilane, to the macrocyclic uroporphyrinogen III.</text>
</comment>
<evidence type="ECO:0000256" key="5">
    <source>
        <dbReference type="ARBA" id="ARBA00023244"/>
    </source>
</evidence>
<comment type="pathway">
    <text evidence="1 9">Porphyrin-containing compound metabolism; protoporphyrin-IX biosynthesis; coproporphyrinogen-III from 5-aminolevulinate: step 3/4.</text>
</comment>
<dbReference type="SUPFAM" id="SSF69618">
    <property type="entry name" value="HemD-like"/>
    <property type="match status" value="1"/>
</dbReference>
<evidence type="ECO:0000313" key="12">
    <source>
        <dbReference type="Proteomes" id="UP000243413"/>
    </source>
</evidence>
<dbReference type="Pfam" id="PF02602">
    <property type="entry name" value="HEM4"/>
    <property type="match status" value="1"/>
</dbReference>
<evidence type="ECO:0000256" key="9">
    <source>
        <dbReference type="RuleBase" id="RU366031"/>
    </source>
</evidence>
<name>A0A1H1SP98_9GAMM</name>
<evidence type="ECO:0000259" key="10">
    <source>
        <dbReference type="Pfam" id="PF02602"/>
    </source>
</evidence>
<evidence type="ECO:0000313" key="11">
    <source>
        <dbReference type="EMBL" id="SDS49668.1"/>
    </source>
</evidence>
<dbReference type="EC" id="4.2.1.75" evidence="3 9"/>
<dbReference type="InterPro" id="IPR039793">
    <property type="entry name" value="UROS/Hem4"/>
</dbReference>
<dbReference type="InterPro" id="IPR036108">
    <property type="entry name" value="4pyrrol_syn_uPrphyn_synt_sf"/>
</dbReference>
<keyword evidence="4 9" id="KW-0456">Lyase</keyword>
<feature type="domain" description="Tetrapyrrole biosynthesis uroporphyrinogen III synthase" evidence="10">
    <location>
        <begin position="15"/>
        <end position="242"/>
    </location>
</feature>
<evidence type="ECO:0000256" key="4">
    <source>
        <dbReference type="ARBA" id="ARBA00023239"/>
    </source>
</evidence>
<dbReference type="GO" id="GO:0004852">
    <property type="term" value="F:uroporphyrinogen-III synthase activity"/>
    <property type="evidence" value="ECO:0007669"/>
    <property type="project" value="UniProtKB-UniRule"/>
</dbReference>
<dbReference type="InterPro" id="IPR003754">
    <property type="entry name" value="4pyrrol_synth_uPrphyn_synth"/>
</dbReference>
<comment type="similarity">
    <text evidence="2 9">Belongs to the uroporphyrinogen-III synthase family.</text>
</comment>
<accession>A0A1H1SP98</accession>
<dbReference type="Gene3D" id="3.40.50.10090">
    <property type="match status" value="2"/>
</dbReference>
<dbReference type="Proteomes" id="UP000243413">
    <property type="component" value="Chromosome I"/>
</dbReference>
<sequence length="252" mass="27911">MSRILLTRQPDDNQRLAQRLSELGVQCESLPLLALRPLDDEGPQRRLMLELDRYQVVIVVSRLAATLGLELLDRYWPQTPVGIDWLAVGPASAAPLTDYALPVQLPDDGQDSEALLRLPLWQAHFSRPDLKVMIWRGEGGREHLAEQLRAAGGQVDYLELYRREPPADLALQLTAVAARGVSGIVVLSTQALEHWHENAGADWSQQRCWRCWVPSARVAAQAADLGCHDVVICEGADDAAIFAAVRAHPLKD</sequence>
<dbReference type="GO" id="GO:0006780">
    <property type="term" value="P:uroporphyrinogen III biosynthetic process"/>
    <property type="evidence" value="ECO:0007669"/>
    <property type="project" value="UniProtKB-UniRule"/>
</dbReference>
<dbReference type="STRING" id="472181.SAMN05216271_2052"/>
<dbReference type="RefSeq" id="WP_092286309.1">
    <property type="nucleotide sequence ID" value="NZ_LT629763.1"/>
</dbReference>
<evidence type="ECO:0000256" key="2">
    <source>
        <dbReference type="ARBA" id="ARBA00008133"/>
    </source>
</evidence>
<comment type="catalytic activity">
    <reaction evidence="8 9">
        <text>hydroxymethylbilane = uroporphyrinogen III + H2O</text>
        <dbReference type="Rhea" id="RHEA:18965"/>
        <dbReference type="ChEBI" id="CHEBI:15377"/>
        <dbReference type="ChEBI" id="CHEBI:57308"/>
        <dbReference type="ChEBI" id="CHEBI:57845"/>
        <dbReference type="EC" id="4.2.1.75"/>
    </reaction>
</comment>
<proteinExistence type="inferred from homology"/>
<dbReference type="UniPathway" id="UPA00251">
    <property type="reaction ID" value="UER00320"/>
</dbReference>
<dbReference type="OrthoDB" id="9787650at2"/>
<evidence type="ECO:0000256" key="3">
    <source>
        <dbReference type="ARBA" id="ARBA00013109"/>
    </source>
</evidence>
<evidence type="ECO:0000256" key="1">
    <source>
        <dbReference type="ARBA" id="ARBA00004772"/>
    </source>
</evidence>
<protein>
    <recommendedName>
        <fullName evidence="7 9">Uroporphyrinogen-III synthase</fullName>
        <ecNumber evidence="3 9">4.2.1.75</ecNumber>
    </recommendedName>
</protein>
<keyword evidence="5 9" id="KW-0627">Porphyrin biosynthesis</keyword>
<dbReference type="GO" id="GO:0006782">
    <property type="term" value="P:protoporphyrinogen IX biosynthetic process"/>
    <property type="evidence" value="ECO:0007669"/>
    <property type="project" value="UniProtKB-UniRule"/>
</dbReference>
<dbReference type="EMBL" id="LT629763">
    <property type="protein sequence ID" value="SDS49668.1"/>
    <property type="molecule type" value="Genomic_DNA"/>
</dbReference>
<dbReference type="CDD" id="cd06578">
    <property type="entry name" value="HemD"/>
    <property type="match status" value="1"/>
</dbReference>
<reference evidence="12" key="1">
    <citation type="submission" date="2016-10" db="EMBL/GenBank/DDBJ databases">
        <authorList>
            <person name="Varghese N."/>
            <person name="Submissions S."/>
        </authorList>
    </citation>
    <scope>NUCLEOTIDE SEQUENCE [LARGE SCALE GENOMIC DNA]</scope>
    <source>
        <strain evidence="12">JCM 14963</strain>
    </source>
</reference>
<dbReference type="PANTHER" id="PTHR38042:SF1">
    <property type="entry name" value="UROPORPHYRINOGEN-III SYNTHASE, CHLOROPLASTIC"/>
    <property type="match status" value="1"/>
</dbReference>
<evidence type="ECO:0000256" key="6">
    <source>
        <dbReference type="ARBA" id="ARBA00037589"/>
    </source>
</evidence>
<evidence type="ECO:0000256" key="7">
    <source>
        <dbReference type="ARBA" id="ARBA00040167"/>
    </source>
</evidence>